<reference evidence="1" key="1">
    <citation type="submission" date="2020-03" db="EMBL/GenBank/DDBJ databases">
        <title>The deep terrestrial virosphere.</title>
        <authorList>
            <person name="Holmfeldt K."/>
            <person name="Nilsson E."/>
            <person name="Simone D."/>
            <person name="Lopez-Fernandez M."/>
            <person name="Wu X."/>
            <person name="de Brujin I."/>
            <person name="Lundin D."/>
            <person name="Andersson A."/>
            <person name="Bertilsson S."/>
            <person name="Dopson M."/>
        </authorList>
    </citation>
    <scope>NUCLEOTIDE SEQUENCE</scope>
    <source>
        <strain evidence="1">TM448A00204</strain>
        <strain evidence="2">TM448B00128</strain>
    </source>
</reference>
<evidence type="ECO:0000313" key="1">
    <source>
        <dbReference type="EMBL" id="QJA45278.1"/>
    </source>
</evidence>
<accession>A0A6H1ZCK9</accession>
<evidence type="ECO:0000313" key="2">
    <source>
        <dbReference type="EMBL" id="QJH93678.1"/>
    </source>
</evidence>
<dbReference type="AlphaFoldDB" id="A0A6H1ZCK9"/>
<protein>
    <submittedName>
        <fullName evidence="1">Putative tail protein</fullName>
    </submittedName>
</protein>
<name>A0A6H1ZCK9_9ZZZZ</name>
<proteinExistence type="predicted"/>
<organism evidence="1">
    <name type="scientific">viral metagenome</name>
    <dbReference type="NCBI Taxonomy" id="1070528"/>
    <lineage>
        <taxon>unclassified sequences</taxon>
        <taxon>metagenomes</taxon>
        <taxon>organismal metagenomes</taxon>
    </lineage>
</organism>
<dbReference type="EMBL" id="MT143988">
    <property type="protein sequence ID" value="QJA45278.1"/>
    <property type="molecule type" value="Genomic_DNA"/>
</dbReference>
<gene>
    <name evidence="1" type="ORF">TM448A00204_0023</name>
    <name evidence="2" type="ORF">TM448B00128_0053</name>
</gene>
<dbReference type="EMBL" id="MT144590">
    <property type="protein sequence ID" value="QJH93678.1"/>
    <property type="molecule type" value="Genomic_DNA"/>
</dbReference>
<sequence length="280" mass="30547">MDAYNMLQLLRDQVAEASASHWTDINLIRRLNVAQRKVAVLVQNYPAAWLLKSANLTPVASVITLPEDCAKPVYLEETTSGNPLTWLGNVRTRRVSRLTADSLGWTGAPEVYPLRNTLVVNQDSYTTGVTLWYDGRVPDLMAGTASAGAATSLTFPANSNVKHVDDYYNGVGIEVDSGTGAGTVGDVITDYAGATGVCVVTGTYGATSVFGTISLLPEETHHLILLEATLLAIAKPSSNIDKEVFQYYTNERREAIKEIKDWLETRIKGYGRVEITEDFI</sequence>